<dbReference type="PROSITE" id="PS50048">
    <property type="entry name" value="ZN2_CY6_FUNGAL_2"/>
    <property type="match status" value="1"/>
</dbReference>
<dbReference type="InterPro" id="IPR036864">
    <property type="entry name" value="Zn2-C6_fun-type_DNA-bd_sf"/>
</dbReference>
<evidence type="ECO:0000313" key="10">
    <source>
        <dbReference type="EMBL" id="OSS53133.1"/>
    </source>
</evidence>
<feature type="domain" description="Zn(2)-C6 fungal-type" evidence="9">
    <location>
        <begin position="17"/>
        <end position="47"/>
    </location>
</feature>
<keyword evidence="2" id="KW-0479">Metal-binding</keyword>
<dbReference type="SMART" id="SM00906">
    <property type="entry name" value="Fungal_trans"/>
    <property type="match status" value="1"/>
</dbReference>
<dbReference type="InterPro" id="IPR007219">
    <property type="entry name" value="XnlR_reg_dom"/>
</dbReference>
<dbReference type="GO" id="GO:0005634">
    <property type="term" value="C:nucleus"/>
    <property type="evidence" value="ECO:0007669"/>
    <property type="project" value="UniProtKB-SubCell"/>
</dbReference>
<evidence type="ECO:0000256" key="6">
    <source>
        <dbReference type="ARBA" id="ARBA00023163"/>
    </source>
</evidence>
<evidence type="ECO:0000256" key="8">
    <source>
        <dbReference type="SAM" id="MobiDB-lite"/>
    </source>
</evidence>
<dbReference type="PROSITE" id="PS00463">
    <property type="entry name" value="ZN2_CY6_FUNGAL_1"/>
    <property type="match status" value="1"/>
</dbReference>
<dbReference type="GO" id="GO:0008270">
    <property type="term" value="F:zinc ion binding"/>
    <property type="evidence" value="ECO:0007669"/>
    <property type="project" value="InterPro"/>
</dbReference>
<comment type="subcellular location">
    <subcellularLocation>
        <location evidence="1">Nucleus</location>
    </subcellularLocation>
</comment>
<dbReference type="Proteomes" id="UP000193240">
    <property type="component" value="Unassembled WGS sequence"/>
</dbReference>
<evidence type="ECO:0000256" key="5">
    <source>
        <dbReference type="ARBA" id="ARBA00023125"/>
    </source>
</evidence>
<keyword evidence="3" id="KW-0862">Zinc</keyword>
<proteinExistence type="predicted"/>
<keyword evidence="4" id="KW-0805">Transcription regulation</keyword>
<keyword evidence="6" id="KW-0804">Transcription</keyword>
<dbReference type="GO" id="GO:0000981">
    <property type="term" value="F:DNA-binding transcription factor activity, RNA polymerase II-specific"/>
    <property type="evidence" value="ECO:0007669"/>
    <property type="project" value="InterPro"/>
</dbReference>
<dbReference type="CDD" id="cd00067">
    <property type="entry name" value="GAL4"/>
    <property type="match status" value="1"/>
</dbReference>
<keyword evidence="11" id="KW-1185">Reference proteome</keyword>
<organism evidence="10 11">
    <name type="scientific">Epicoccum nigrum</name>
    <name type="common">Soil fungus</name>
    <name type="synonym">Epicoccum purpurascens</name>
    <dbReference type="NCBI Taxonomy" id="105696"/>
    <lineage>
        <taxon>Eukaryota</taxon>
        <taxon>Fungi</taxon>
        <taxon>Dikarya</taxon>
        <taxon>Ascomycota</taxon>
        <taxon>Pezizomycotina</taxon>
        <taxon>Dothideomycetes</taxon>
        <taxon>Pleosporomycetidae</taxon>
        <taxon>Pleosporales</taxon>
        <taxon>Pleosporineae</taxon>
        <taxon>Didymellaceae</taxon>
        <taxon>Epicoccum</taxon>
    </lineage>
</organism>
<dbReference type="OMA" id="INGPYYS"/>
<gene>
    <name evidence="10" type="ORF">B5807_02514</name>
</gene>
<dbReference type="STRING" id="105696.A0A1Y2MAM0"/>
<dbReference type="PANTHER" id="PTHR31313">
    <property type="entry name" value="TY1 ENHANCER ACTIVATOR"/>
    <property type="match status" value="1"/>
</dbReference>
<evidence type="ECO:0000256" key="7">
    <source>
        <dbReference type="ARBA" id="ARBA00023242"/>
    </source>
</evidence>
<keyword evidence="5" id="KW-0238">DNA-binding</keyword>
<sequence>MSEPSVRPRHPKKSAFSCDVCRKRKVKCDGGHPVCDRCRVRGDACVYKLSPTLSYTQRLEQRVDELERALTKENSIVGETSASSCTNNPSPTLDSPLSPGLSSIAESTRVPGKGGVLFPESTSLFQLPGSLQIHALESNQTDQDVDARRERLVNSAWRERAFEKLADTPEPYRSLMDSHFCWIQPLFNFIYRPAFTRDMKTGGPYFSQALLNAVLAHSVRWCRNEPGMNELLAPFDNGAVFAKMAITELFQDIEHGNNKIPTVQALLLLSAQQCGSGNRTQAWLYSGMAFRLIDDMGICVDGKRYANADLFSTEDIEVRNRLFWSCYFWDKLISLYFGRSPMIQHSEISPPRILMDDTAEIEPWLPHGLLSTDHPPKQAHSISCFIQMCGLAEILNQVLVHLYNPSKQLSPSQAFQCAVSESTKLQTWWQELPHHLKIDLNATSIDCPPSHIVTLNCIYHTINILLNRAKLKLSRESELAAEIVEHNPLVRCISSATSIVALFNLYRGAFGEGHVVLSLAYSLYTAASIFLLELQALGHVATITFERLSFCVGVLDNLRHSNPVITTGLNLISKELEALGIPIPPMRSFDVAPVSLTGDIPSIGTYDGSETSQRTGFSQTDSSFLNSSYSDEQLEGATDYNLLDMPPEMYDAFLQAEPISVTMDPGFDIF</sequence>
<dbReference type="AlphaFoldDB" id="A0A1Y2MAM0"/>
<dbReference type="InterPro" id="IPR001138">
    <property type="entry name" value="Zn2Cys6_DnaBD"/>
</dbReference>
<dbReference type="GO" id="GO:0006351">
    <property type="term" value="P:DNA-templated transcription"/>
    <property type="evidence" value="ECO:0007669"/>
    <property type="project" value="InterPro"/>
</dbReference>
<dbReference type="InterPro" id="IPR051615">
    <property type="entry name" value="Transcr_Regulatory_Elem"/>
</dbReference>
<evidence type="ECO:0000256" key="4">
    <source>
        <dbReference type="ARBA" id="ARBA00023015"/>
    </source>
</evidence>
<dbReference type="EMBL" id="KZ107839">
    <property type="protein sequence ID" value="OSS53133.1"/>
    <property type="molecule type" value="Genomic_DNA"/>
</dbReference>
<evidence type="ECO:0000313" key="11">
    <source>
        <dbReference type="Proteomes" id="UP000193240"/>
    </source>
</evidence>
<name>A0A1Y2MAM0_EPING</name>
<evidence type="ECO:0000259" key="9">
    <source>
        <dbReference type="PROSITE" id="PS50048"/>
    </source>
</evidence>
<dbReference type="SUPFAM" id="SSF57701">
    <property type="entry name" value="Zn2/Cys6 DNA-binding domain"/>
    <property type="match status" value="1"/>
</dbReference>
<evidence type="ECO:0000256" key="1">
    <source>
        <dbReference type="ARBA" id="ARBA00004123"/>
    </source>
</evidence>
<dbReference type="SMART" id="SM00066">
    <property type="entry name" value="GAL4"/>
    <property type="match status" value="1"/>
</dbReference>
<dbReference type="GO" id="GO:0003677">
    <property type="term" value="F:DNA binding"/>
    <property type="evidence" value="ECO:0007669"/>
    <property type="project" value="UniProtKB-KW"/>
</dbReference>
<dbReference type="Pfam" id="PF00172">
    <property type="entry name" value="Zn_clus"/>
    <property type="match status" value="1"/>
</dbReference>
<keyword evidence="7" id="KW-0539">Nucleus</keyword>
<dbReference type="PANTHER" id="PTHR31313:SF85">
    <property type="entry name" value="ZN(II)2CYS6 TRANSCRIPTION FACTOR (EUROFUNG)"/>
    <property type="match status" value="1"/>
</dbReference>
<feature type="region of interest" description="Disordered" evidence="8">
    <location>
        <begin position="77"/>
        <end position="98"/>
    </location>
</feature>
<dbReference type="CDD" id="cd12148">
    <property type="entry name" value="fungal_TF_MHR"/>
    <property type="match status" value="1"/>
</dbReference>
<accession>A0A1Y2MAM0</accession>
<dbReference type="InParanoid" id="A0A1Y2MAM0"/>
<dbReference type="Gene3D" id="4.10.240.10">
    <property type="entry name" value="Zn(2)-C6 fungal-type DNA-binding domain"/>
    <property type="match status" value="1"/>
</dbReference>
<evidence type="ECO:0000256" key="3">
    <source>
        <dbReference type="ARBA" id="ARBA00022833"/>
    </source>
</evidence>
<protein>
    <recommendedName>
        <fullName evidence="9">Zn(2)-C6 fungal-type domain-containing protein</fullName>
    </recommendedName>
</protein>
<evidence type="ECO:0000256" key="2">
    <source>
        <dbReference type="ARBA" id="ARBA00022723"/>
    </source>
</evidence>
<reference evidence="10 11" key="1">
    <citation type="journal article" date="2017" name="Genome Announc.">
        <title>Genome sequence of the saprophytic ascomycete Epicoccum nigrum ICMP 19927 strain isolated from New Zealand.</title>
        <authorList>
            <person name="Fokin M."/>
            <person name="Fleetwood D."/>
            <person name="Weir B.S."/>
            <person name="Villas-Boas S.G."/>
        </authorList>
    </citation>
    <scope>NUCLEOTIDE SEQUENCE [LARGE SCALE GENOMIC DNA]</scope>
    <source>
        <strain evidence="10 11">ICMP 19927</strain>
    </source>
</reference>
<dbReference type="Pfam" id="PF04082">
    <property type="entry name" value="Fungal_trans"/>
    <property type="match status" value="1"/>
</dbReference>